<dbReference type="InterPro" id="IPR003325">
    <property type="entry name" value="TerD"/>
</dbReference>
<dbReference type="CDD" id="cd06974">
    <property type="entry name" value="TerD_like"/>
    <property type="match status" value="1"/>
</dbReference>
<dbReference type="AlphaFoldDB" id="A0A4R2KE09"/>
<feature type="domain" description="TerD" evidence="2">
    <location>
        <begin position="1"/>
        <end position="188"/>
    </location>
</feature>
<accession>A0A4R2KE09</accession>
<dbReference type="PANTHER" id="PTHR32097:SF4">
    <property type="entry name" value="GENERAL STRESS PROTEIN 16U"/>
    <property type="match status" value="1"/>
</dbReference>
<comment type="similarity">
    <text evidence="1">Belongs to the CAPAB/TerDEXZ family.</text>
</comment>
<evidence type="ECO:0000259" key="3">
    <source>
        <dbReference type="Pfam" id="PF05099"/>
    </source>
</evidence>
<sequence>MAVKLSKGQKVDLTKKNPDLKNLIIGLGWDINQGSSQFNFDLDASAFLLNRSATVSSEADFIFYNNRSGGQGSVTHSGDNKTGSGSGDDEQITVDLSLIPLSIERIAFTITINDAQKKGQNFGQISNAYIRVLDQNTSELLLEYDLGRDFSVETAIVVAELYRHQGEWKFNAIGSGFQGGLAALCKNFGLEVEEESAISIPPSNAIYQQNNSTSISNTVSPTYQQSSFQQPSYVQPQYGQPIHNHQQSGLTCPRCHSSRVTAGKKGFGIGKAVVGSLLLGPVGLLGGFIGSKNLEFLCLDCKDRWNGSSNTNTSQWLQTQANNAKAVVNRYKGADLMEALVAGSALVAIADGVIDSSERERLINYFSTSDEMKGIDINTVLSRFQYYTNRLQSDFMLGKAEGLRAIGKMRSKPDAARLIVRLCCAIGFADGEFSPVEKRIVHEICQELLLNPAEFVS</sequence>
<dbReference type="Gene3D" id="1.10.3680.10">
    <property type="entry name" value="TerB-like"/>
    <property type="match status" value="1"/>
</dbReference>
<reference evidence="4 5" key="1">
    <citation type="submission" date="2019-03" db="EMBL/GenBank/DDBJ databases">
        <title>Genomic Encyclopedia of Type Strains, Phase IV (KMG-IV): sequencing the most valuable type-strain genomes for metagenomic binning, comparative biology and taxonomic classification.</title>
        <authorList>
            <person name="Goeker M."/>
        </authorList>
    </citation>
    <scope>NUCLEOTIDE SEQUENCE [LARGE SCALE GENOMIC DNA]</scope>
    <source>
        <strain evidence="4 5">DSM 102940</strain>
    </source>
</reference>
<dbReference type="Pfam" id="PF02342">
    <property type="entry name" value="TerD"/>
    <property type="match status" value="1"/>
</dbReference>
<organism evidence="4 5">
    <name type="scientific">Marinisporobacter balticus</name>
    <dbReference type="NCBI Taxonomy" id="2018667"/>
    <lineage>
        <taxon>Bacteria</taxon>
        <taxon>Bacillati</taxon>
        <taxon>Bacillota</taxon>
        <taxon>Clostridia</taxon>
        <taxon>Peptostreptococcales</taxon>
        <taxon>Thermotaleaceae</taxon>
        <taxon>Marinisporobacter</taxon>
    </lineage>
</organism>
<gene>
    <name evidence="4" type="ORF">EV214_12061</name>
</gene>
<dbReference type="OrthoDB" id="4123258at2"/>
<name>A0A4R2KE09_9FIRM</name>
<dbReference type="SUPFAM" id="SSF158682">
    <property type="entry name" value="TerB-like"/>
    <property type="match status" value="1"/>
</dbReference>
<dbReference type="InterPro" id="IPR051324">
    <property type="entry name" value="Stress/Tellurium_Resist"/>
</dbReference>
<evidence type="ECO:0000256" key="1">
    <source>
        <dbReference type="ARBA" id="ARBA00008775"/>
    </source>
</evidence>
<evidence type="ECO:0000313" key="4">
    <source>
        <dbReference type="EMBL" id="TCO71841.1"/>
    </source>
</evidence>
<feature type="domain" description="Co-chaperone DjlA N-terminal" evidence="3">
    <location>
        <begin position="338"/>
        <end position="455"/>
    </location>
</feature>
<dbReference type="InterPro" id="IPR029024">
    <property type="entry name" value="TerB-like"/>
</dbReference>
<dbReference type="Proteomes" id="UP000294919">
    <property type="component" value="Unassembled WGS sequence"/>
</dbReference>
<proteinExistence type="inferred from homology"/>
<evidence type="ECO:0000259" key="2">
    <source>
        <dbReference type="Pfam" id="PF02342"/>
    </source>
</evidence>
<dbReference type="Gene3D" id="2.60.60.30">
    <property type="entry name" value="sav2460 like domains"/>
    <property type="match status" value="1"/>
</dbReference>
<dbReference type="PANTHER" id="PTHR32097">
    <property type="entry name" value="CAMP-BINDING PROTEIN 1-RELATED"/>
    <property type="match status" value="1"/>
</dbReference>
<dbReference type="InterPro" id="IPR007791">
    <property type="entry name" value="DjlA_N"/>
</dbReference>
<evidence type="ECO:0000313" key="5">
    <source>
        <dbReference type="Proteomes" id="UP000294919"/>
    </source>
</evidence>
<dbReference type="Pfam" id="PF05099">
    <property type="entry name" value="TerB"/>
    <property type="match status" value="1"/>
</dbReference>
<dbReference type="EMBL" id="SLWV01000020">
    <property type="protein sequence ID" value="TCO71841.1"/>
    <property type="molecule type" value="Genomic_DNA"/>
</dbReference>
<dbReference type="CDD" id="cd07176">
    <property type="entry name" value="terB"/>
    <property type="match status" value="1"/>
</dbReference>
<keyword evidence="5" id="KW-1185">Reference proteome</keyword>
<protein>
    <submittedName>
        <fullName evidence="4">Tellurium resistance protein TerD</fullName>
    </submittedName>
</protein>
<comment type="caution">
    <text evidence="4">The sequence shown here is derived from an EMBL/GenBank/DDBJ whole genome shotgun (WGS) entry which is preliminary data.</text>
</comment>